<feature type="transmembrane region" description="Helical" evidence="9">
    <location>
        <begin position="237"/>
        <end position="254"/>
    </location>
</feature>
<evidence type="ECO:0000256" key="9">
    <source>
        <dbReference type="SAM" id="Phobius"/>
    </source>
</evidence>
<feature type="transmembrane region" description="Helical" evidence="9">
    <location>
        <begin position="204"/>
        <end position="225"/>
    </location>
</feature>
<dbReference type="Proteomes" id="UP000887566">
    <property type="component" value="Unplaced"/>
</dbReference>
<dbReference type="InterPro" id="IPR003280">
    <property type="entry name" value="2pore_dom_K_chnl"/>
</dbReference>
<keyword evidence="2 8" id="KW-0813">Transport</keyword>
<evidence type="ECO:0000259" key="10">
    <source>
        <dbReference type="Pfam" id="PF07885"/>
    </source>
</evidence>
<evidence type="ECO:0000256" key="4">
    <source>
        <dbReference type="ARBA" id="ARBA00022989"/>
    </source>
</evidence>
<accession>A0A914XHN6</accession>
<dbReference type="Pfam" id="PF07885">
    <property type="entry name" value="Ion_trans_2"/>
    <property type="match status" value="2"/>
</dbReference>
<sequence>MPILSERSVLQVVKLSLLHGTLYICVILYLLLGAHVFLRLEGTADEKPQLQKRIHSRHRLQEDMHKVIRDIALYSRSQSFMAEARLTGFIRRMQQAGISVEELENPDMESDQSGSELQWADCVLFTFTIVSTIGYGKIAPSTAKGKIFVMVYGIIGIPLFLVALADMSQFISSGISMFISWICARKNKKTTSRREQTPGLCRLLFRALAVISVFSLYVAAGALVLPVLEELGPLDSIYFAFVSLTTIGFGDIVPKRMTYLAPTLAYITIGLWLTTEMVHKVAELFRMVHFVGRRATDIKDISVWLGGCRVTVLELIRTVARATGVPLKDVEDINWDQKINEMIDEKETILNKKSKQPSAQSVHPEKLCTIARMKSVTSRDFFGVSPLPLIDYENN</sequence>
<evidence type="ECO:0000313" key="12">
    <source>
        <dbReference type="WBParaSite" id="PSAMB.scaffold7828size7049.g30753.t1"/>
    </source>
</evidence>
<dbReference type="GO" id="GO:0022841">
    <property type="term" value="F:potassium ion leak channel activity"/>
    <property type="evidence" value="ECO:0007669"/>
    <property type="project" value="TreeGrafter"/>
</dbReference>
<evidence type="ECO:0000256" key="6">
    <source>
        <dbReference type="ARBA" id="ARBA00023136"/>
    </source>
</evidence>
<dbReference type="AlphaFoldDB" id="A0A914XHN6"/>
<keyword evidence="7 8" id="KW-0407">Ion channel</keyword>
<name>A0A914XHN6_9BILA</name>
<dbReference type="InterPro" id="IPR013099">
    <property type="entry name" value="K_chnl_dom"/>
</dbReference>
<evidence type="ECO:0000256" key="8">
    <source>
        <dbReference type="RuleBase" id="RU003857"/>
    </source>
</evidence>
<comment type="similarity">
    <text evidence="8">Belongs to the two pore domain potassium channel (TC 1.A.1.8) family.</text>
</comment>
<keyword evidence="5 8" id="KW-0406">Ion transport</keyword>
<proteinExistence type="inferred from homology"/>
<dbReference type="PRINTS" id="PR01333">
    <property type="entry name" value="2POREKCHANEL"/>
</dbReference>
<evidence type="ECO:0000256" key="2">
    <source>
        <dbReference type="ARBA" id="ARBA00022448"/>
    </source>
</evidence>
<feature type="transmembrane region" description="Helical" evidence="9">
    <location>
        <begin position="12"/>
        <end position="32"/>
    </location>
</feature>
<dbReference type="SUPFAM" id="SSF81324">
    <property type="entry name" value="Voltage-gated potassium channels"/>
    <property type="match status" value="2"/>
</dbReference>
<feature type="transmembrane region" description="Helical" evidence="9">
    <location>
        <begin position="169"/>
        <end position="184"/>
    </location>
</feature>
<keyword evidence="4 9" id="KW-1133">Transmembrane helix</keyword>
<organism evidence="11 12">
    <name type="scientific">Plectus sambesii</name>
    <dbReference type="NCBI Taxonomy" id="2011161"/>
    <lineage>
        <taxon>Eukaryota</taxon>
        <taxon>Metazoa</taxon>
        <taxon>Ecdysozoa</taxon>
        <taxon>Nematoda</taxon>
        <taxon>Chromadorea</taxon>
        <taxon>Plectida</taxon>
        <taxon>Plectina</taxon>
        <taxon>Plectoidea</taxon>
        <taxon>Plectidae</taxon>
        <taxon>Plectus</taxon>
    </lineage>
</organism>
<evidence type="ECO:0000256" key="1">
    <source>
        <dbReference type="ARBA" id="ARBA00004141"/>
    </source>
</evidence>
<evidence type="ECO:0000256" key="5">
    <source>
        <dbReference type="ARBA" id="ARBA00023065"/>
    </source>
</evidence>
<evidence type="ECO:0000256" key="3">
    <source>
        <dbReference type="ARBA" id="ARBA00022692"/>
    </source>
</evidence>
<feature type="transmembrane region" description="Helical" evidence="9">
    <location>
        <begin position="147"/>
        <end position="163"/>
    </location>
</feature>
<feature type="domain" description="Potassium channel" evidence="10">
    <location>
        <begin position="213"/>
        <end position="285"/>
    </location>
</feature>
<evidence type="ECO:0000313" key="11">
    <source>
        <dbReference type="Proteomes" id="UP000887566"/>
    </source>
</evidence>
<reference evidence="12" key="1">
    <citation type="submission" date="2022-11" db="UniProtKB">
        <authorList>
            <consortium name="WormBaseParasite"/>
        </authorList>
    </citation>
    <scope>IDENTIFICATION</scope>
</reference>
<dbReference type="GO" id="GO:0005886">
    <property type="term" value="C:plasma membrane"/>
    <property type="evidence" value="ECO:0007669"/>
    <property type="project" value="TreeGrafter"/>
</dbReference>
<protein>
    <submittedName>
        <fullName evidence="12">Potassium channel domain-containing protein</fullName>
    </submittedName>
</protein>
<keyword evidence="6 9" id="KW-0472">Membrane</keyword>
<dbReference type="WBParaSite" id="PSAMB.scaffold7828size7049.g30753.t1">
    <property type="protein sequence ID" value="PSAMB.scaffold7828size7049.g30753.t1"/>
    <property type="gene ID" value="PSAMB.scaffold7828size7049.g30753"/>
</dbReference>
<keyword evidence="3 8" id="KW-0812">Transmembrane</keyword>
<feature type="domain" description="Potassium channel" evidence="10">
    <location>
        <begin position="115"/>
        <end position="172"/>
    </location>
</feature>
<evidence type="ECO:0000256" key="7">
    <source>
        <dbReference type="ARBA" id="ARBA00023303"/>
    </source>
</evidence>
<dbReference type="GO" id="GO:0030322">
    <property type="term" value="P:stabilization of membrane potential"/>
    <property type="evidence" value="ECO:0007669"/>
    <property type="project" value="TreeGrafter"/>
</dbReference>
<dbReference type="Gene3D" id="1.10.287.70">
    <property type="match status" value="1"/>
</dbReference>
<dbReference type="GO" id="GO:0015271">
    <property type="term" value="F:outward rectifier potassium channel activity"/>
    <property type="evidence" value="ECO:0007669"/>
    <property type="project" value="TreeGrafter"/>
</dbReference>
<dbReference type="PANTHER" id="PTHR11003:SF111">
    <property type="entry name" value="POTASSIUM CHANNEL DOMAIN-CONTAINING PROTEIN"/>
    <property type="match status" value="1"/>
</dbReference>
<comment type="subcellular location">
    <subcellularLocation>
        <location evidence="1">Membrane</location>
        <topology evidence="1">Multi-pass membrane protein</topology>
    </subcellularLocation>
</comment>
<dbReference type="PANTHER" id="PTHR11003">
    <property type="entry name" value="POTASSIUM CHANNEL, SUBFAMILY K"/>
    <property type="match status" value="1"/>
</dbReference>
<keyword evidence="11" id="KW-1185">Reference proteome</keyword>